<protein>
    <submittedName>
        <fullName evidence="1">Uncharacterized protein</fullName>
    </submittedName>
</protein>
<reference evidence="1" key="1">
    <citation type="submission" date="2020-04" db="EMBL/GenBank/DDBJ databases">
        <authorList>
            <person name="Chiriac C."/>
            <person name="Salcher M."/>
            <person name="Ghai R."/>
            <person name="Kavagutti S V."/>
        </authorList>
    </citation>
    <scope>NUCLEOTIDE SEQUENCE</scope>
</reference>
<gene>
    <name evidence="1" type="ORF">UFOVP437_5</name>
</gene>
<accession>A0A6J5MBG2</accession>
<proteinExistence type="predicted"/>
<name>A0A6J5MBG2_9CAUD</name>
<sequence>MDRIALALTTEDTEHHDYSKAIRSLAMTTRKTAVKKAMTLGAVLDVWVIDTEPSQESKAMYSWYKAKHITLNPPLEEIMQRIEDNRPEHLRGKLRKLAMDYYLNGIERYYE</sequence>
<dbReference type="EMBL" id="LR796417">
    <property type="protein sequence ID" value="CAB4142336.1"/>
    <property type="molecule type" value="Genomic_DNA"/>
</dbReference>
<evidence type="ECO:0000313" key="1">
    <source>
        <dbReference type="EMBL" id="CAB4142336.1"/>
    </source>
</evidence>
<organism evidence="1">
    <name type="scientific">uncultured Caudovirales phage</name>
    <dbReference type="NCBI Taxonomy" id="2100421"/>
    <lineage>
        <taxon>Viruses</taxon>
        <taxon>Duplodnaviria</taxon>
        <taxon>Heunggongvirae</taxon>
        <taxon>Uroviricota</taxon>
        <taxon>Caudoviricetes</taxon>
        <taxon>Peduoviridae</taxon>
        <taxon>Maltschvirus</taxon>
        <taxon>Maltschvirus maltsch</taxon>
    </lineage>
</organism>